<feature type="region of interest" description="Disordered" evidence="1">
    <location>
        <begin position="210"/>
        <end position="251"/>
    </location>
</feature>
<evidence type="ECO:0000313" key="3">
    <source>
        <dbReference type="EMBL" id="WVW78597.1"/>
    </source>
</evidence>
<protein>
    <submittedName>
        <fullName evidence="2">Uncharacterized protein</fullName>
    </submittedName>
</protein>
<dbReference type="RefSeq" id="XP_019047319.1">
    <property type="nucleotide sequence ID" value="XM_019190571.1"/>
</dbReference>
<evidence type="ECO:0000313" key="2">
    <source>
        <dbReference type="EMBL" id="OCF26249.1"/>
    </source>
</evidence>
<keyword evidence="4" id="KW-1185">Reference proteome</keyword>
<reference evidence="3" key="4">
    <citation type="submission" date="2024-02" db="EMBL/GenBank/DDBJ databases">
        <title>Comparative genomics of Cryptococcus and Kwoniella reveals pathogenesis evolution and contrasting modes of karyotype evolution via chromosome fusion or intercentromeric recombination.</title>
        <authorList>
            <person name="Coelho M.A."/>
            <person name="David-Palma M."/>
            <person name="Shea T."/>
            <person name="Bowers K."/>
            <person name="McGinley-Smith S."/>
            <person name="Mohammad A.W."/>
            <person name="Gnirke A."/>
            <person name="Yurkov A.M."/>
            <person name="Nowrousian M."/>
            <person name="Sun S."/>
            <person name="Cuomo C.A."/>
            <person name="Heitman J."/>
        </authorList>
    </citation>
    <scope>NUCLEOTIDE SEQUENCE</scope>
    <source>
        <strain evidence="3">CBS 10118</strain>
    </source>
</reference>
<evidence type="ECO:0000313" key="4">
    <source>
        <dbReference type="Proteomes" id="UP000092730"/>
    </source>
</evidence>
<dbReference type="KEGG" id="kbi:30208327"/>
<dbReference type="AlphaFoldDB" id="A0A1B9G5E0"/>
<evidence type="ECO:0000256" key="1">
    <source>
        <dbReference type="SAM" id="MobiDB-lite"/>
    </source>
</evidence>
<reference evidence="2" key="3">
    <citation type="submission" date="2014-01" db="EMBL/GenBank/DDBJ databases">
        <title>Evolution of pathogenesis and genome organization in the Tremellales.</title>
        <authorList>
            <person name="Cuomo C."/>
            <person name="Litvintseva A."/>
            <person name="Heitman J."/>
            <person name="Chen Y."/>
            <person name="Sun S."/>
            <person name="Springer D."/>
            <person name="Dromer F."/>
            <person name="Young S."/>
            <person name="Zeng Q."/>
            <person name="Chapman S."/>
            <person name="Gujja S."/>
            <person name="Saif S."/>
            <person name="Birren B."/>
        </authorList>
    </citation>
    <scope>NUCLEOTIDE SEQUENCE</scope>
    <source>
        <strain evidence="2">CBS 10118</strain>
    </source>
</reference>
<gene>
    <name evidence="2" type="ORF">I302_03928</name>
    <name evidence="3" type="ORF">I302_100553</name>
</gene>
<reference evidence="3" key="2">
    <citation type="submission" date="2013-07" db="EMBL/GenBank/DDBJ databases">
        <authorList>
            <consortium name="The Broad Institute Genome Sequencing Platform"/>
            <person name="Cuomo C."/>
            <person name="Litvintseva A."/>
            <person name="Chen Y."/>
            <person name="Heitman J."/>
            <person name="Sun S."/>
            <person name="Springer D."/>
            <person name="Dromer F."/>
            <person name="Young S.K."/>
            <person name="Zeng Q."/>
            <person name="Gargeya S."/>
            <person name="Fitzgerald M."/>
            <person name="Abouelleil A."/>
            <person name="Alvarado L."/>
            <person name="Berlin A.M."/>
            <person name="Chapman S.B."/>
            <person name="Dewar J."/>
            <person name="Goldberg J."/>
            <person name="Griggs A."/>
            <person name="Gujja S."/>
            <person name="Hansen M."/>
            <person name="Howarth C."/>
            <person name="Imamovic A."/>
            <person name="Larimer J."/>
            <person name="McCowan C."/>
            <person name="Murphy C."/>
            <person name="Pearson M."/>
            <person name="Priest M."/>
            <person name="Roberts A."/>
            <person name="Saif S."/>
            <person name="Shea T."/>
            <person name="Sykes S."/>
            <person name="Wortman J."/>
            <person name="Nusbaum C."/>
            <person name="Birren B."/>
        </authorList>
    </citation>
    <scope>NUCLEOTIDE SEQUENCE</scope>
    <source>
        <strain evidence="3">CBS 10118</strain>
    </source>
</reference>
<dbReference type="VEuPathDB" id="FungiDB:I302_03928"/>
<dbReference type="EMBL" id="CP144541">
    <property type="protein sequence ID" value="WVW78597.1"/>
    <property type="molecule type" value="Genomic_DNA"/>
</dbReference>
<feature type="compositionally biased region" description="Polar residues" evidence="1">
    <location>
        <begin position="228"/>
        <end position="237"/>
    </location>
</feature>
<accession>A0A1B9G5E0</accession>
<reference evidence="2" key="1">
    <citation type="submission" date="2013-07" db="EMBL/GenBank/DDBJ databases">
        <title>The Genome Sequence of Cryptococcus bestiolae CBS10118.</title>
        <authorList>
            <consortium name="The Broad Institute Genome Sequencing Platform"/>
            <person name="Cuomo C."/>
            <person name="Litvintseva A."/>
            <person name="Chen Y."/>
            <person name="Heitman J."/>
            <person name="Sun S."/>
            <person name="Springer D."/>
            <person name="Dromer F."/>
            <person name="Young S.K."/>
            <person name="Zeng Q."/>
            <person name="Gargeya S."/>
            <person name="Fitzgerald M."/>
            <person name="Abouelleil A."/>
            <person name="Alvarado L."/>
            <person name="Berlin A.M."/>
            <person name="Chapman S.B."/>
            <person name="Dewar J."/>
            <person name="Goldberg J."/>
            <person name="Griggs A."/>
            <person name="Gujja S."/>
            <person name="Hansen M."/>
            <person name="Howarth C."/>
            <person name="Imamovic A."/>
            <person name="Larimer J."/>
            <person name="McCowan C."/>
            <person name="Murphy C."/>
            <person name="Pearson M."/>
            <person name="Priest M."/>
            <person name="Roberts A."/>
            <person name="Saif S."/>
            <person name="Shea T."/>
            <person name="Sykes S."/>
            <person name="Wortman J."/>
            <person name="Nusbaum C."/>
            <person name="Birren B."/>
        </authorList>
    </citation>
    <scope>NUCLEOTIDE SEQUENCE [LARGE SCALE GENOMIC DNA]</scope>
    <source>
        <strain evidence="2">CBS 10118</strain>
    </source>
</reference>
<sequence length="251" mass="27951">MSTPSIKVLYFSSEPNSRYEADSDAFEAFSGAPTVSSTARCQSHHRHLPPIVGYVQDDYSGGLVPIWIEGPFSHKSHSSDIVSSDCGPYGWMPCAAAEDKIQYEAFENCLIWWFMMKDLCQSDRPSISSPLSSNTQVLFDCDDGLMYCDGPGHIQRVLPRIVISSTDSYVDYNRVISAGSFYCARCKAERKWTLLTECHAPRPWRMWSNDDISDSDVKGRPEERGSEVGSNDTSAARSQDENSDSGLSKLV</sequence>
<organism evidence="2">
    <name type="scientific">Kwoniella bestiolae CBS 10118</name>
    <dbReference type="NCBI Taxonomy" id="1296100"/>
    <lineage>
        <taxon>Eukaryota</taxon>
        <taxon>Fungi</taxon>
        <taxon>Dikarya</taxon>
        <taxon>Basidiomycota</taxon>
        <taxon>Agaricomycotina</taxon>
        <taxon>Tremellomycetes</taxon>
        <taxon>Tremellales</taxon>
        <taxon>Cryptococcaceae</taxon>
        <taxon>Kwoniella</taxon>
    </lineage>
</organism>
<dbReference type="EMBL" id="KI894020">
    <property type="protein sequence ID" value="OCF26249.1"/>
    <property type="molecule type" value="Genomic_DNA"/>
</dbReference>
<feature type="compositionally biased region" description="Basic and acidic residues" evidence="1">
    <location>
        <begin position="215"/>
        <end position="226"/>
    </location>
</feature>
<dbReference type="Proteomes" id="UP000092730">
    <property type="component" value="Chromosome 1"/>
</dbReference>
<proteinExistence type="predicted"/>
<dbReference type="GeneID" id="30208327"/>
<name>A0A1B9G5E0_9TREE</name>